<feature type="compositionally biased region" description="Basic and acidic residues" evidence="2">
    <location>
        <begin position="1582"/>
        <end position="1617"/>
    </location>
</feature>
<feature type="compositionally biased region" description="Low complexity" evidence="2">
    <location>
        <begin position="62"/>
        <end position="74"/>
    </location>
</feature>
<evidence type="ECO:0000256" key="1">
    <source>
        <dbReference type="SAM" id="Coils"/>
    </source>
</evidence>
<evidence type="ECO:0000313" key="4">
    <source>
        <dbReference type="Proteomes" id="UP000664277"/>
    </source>
</evidence>
<feature type="region of interest" description="Disordered" evidence="2">
    <location>
        <begin position="299"/>
        <end position="353"/>
    </location>
</feature>
<protein>
    <submittedName>
        <fullName evidence="3">Uncharacterized protein</fullName>
    </submittedName>
</protein>
<proteinExistence type="predicted"/>
<feature type="compositionally biased region" description="Polar residues" evidence="2">
    <location>
        <begin position="1560"/>
        <end position="1575"/>
    </location>
</feature>
<comment type="caution">
    <text evidence="3">The sequence shown here is derived from an EMBL/GenBank/DDBJ whole genome shotgun (WGS) entry which is preliminary data.</text>
</comment>
<evidence type="ECO:0000313" key="3">
    <source>
        <dbReference type="EMBL" id="MBN8661683.1"/>
    </source>
</evidence>
<feature type="coiled-coil region" evidence="1">
    <location>
        <begin position="131"/>
        <end position="176"/>
    </location>
</feature>
<sequence>MAALDGSGDNKKKEEPKHEPNFDIVNGAPERRNGPTGSGQPVDAKGTEAPTGAVKKDGDVTAPAKPAGQAGADAKAPDKAPDKAPEKAPDKAPEKGLDRGLQQAPEKVNPVDQLKKVNDILDKEVPALNKAGKLDEAKAAYEKAIREAEKVSKQDIEKAKLELAEVQKKLKTETNVEEKTRLKEKERELFSVSRIKDAAYGNMALWYYRQGKAEDGNTKLLQAAGIDEATAKKHAKLAPEDLQKLGETGLQLQNVTIFDDIHFQRQMKRIEDSNGAPPDAYFVLHDKVRAFNDEAAKKAIAQAQGDKPAGPVDKPAGTGDKPAGTGDKPAGPVDKPAEGGDKPQTAAKPYDAKSVEDRVVAGANYLDALGKATDGRKIDDNGKKLMDDSINALVEMKNHFQPAAVTAATELIKQVGEDKFETVLAANKVYRQEAVKVQSDPALLAIMQKGQSEKPEEREAAQKELVEKFPAYAKAQQDYIASVGGDPKKAYDVNLLASPIHSYRQAADMELMMRTQYGNALVAADDKTGAAAQVKAITESLGPQKAEALGALLKDPELGPQLKKLYEATGSDTSAVGTAGDGVPALVIDKSKPLAEQMKDKPVDQLENFIRAEQGKGNLTMPEVKAAYEELIRQFGSPEYQKANREIVEGNQKMLTEGKNAEGKPLTEEERYKLHAENYLSFVNMQYGANLQLQYAKYLGDFGRREKMVEMALAKEPYEPGSVQRSATAFVEGGVNQLADMQKWSQSALKAADGLPYDLMKKEMQLQGQSIGKVGPFEEQLAGLKLSMNGEIKRNDKGEPEISYGMKDLSVTYRLELAQIYLRHDMMNQLDLQKTKSPATQVKTTDELYKPQVAGQMASEALAMWQKENPTVPHTMLNQLVAFGEMHNPQAFKDAARLVRADSSSGTADMASMAAAFVLNTGGKILLAKYAKLKGPAADLGGDAIGLAGAIGVRSAVMYGMTGEAENFRDTLVHGTASAAMVSGFKYGSRLFGTSYRTENMSYKAVAGGLVDANSSGVRFAEEMLASGKISGQGADLAKELVAIEQAKAKALPISPSENALRAQALMGKPIKDMTEAEAQEMYRMLGLKDMNKAQLTEFMGSVLKTRPGDKALAARLAAADLIDLKTVGDLEVRAQAHSQRMVDFAGEVDKALVAGNKRLGDNMPFVGLRPETKIDSIVRRIAKENPGKYADEQAIKDQITFLKNSGVSTLGDLKAYYFEAKHADMGAFMENAAREGLLPERGRMTRAKEAVMLSDSQSVSNVLAELKKKPGVDPDLIKRLDESLPVLERMGIKNMRQLQEAHAMGGELQSVLNITRRHPDFADAETASISDLLRRDPRALGLNGNLTSQRIDGILGTRTREPGIISRTAGGAADLLYRDRFYNFTSPSRNWGKIDPNNTNLAQLERTSNQIRTRAALGGSLIASSAYRSITGVYDNAIDTDALGRPRIDQELGRQLTVGEALQRSLIGNGSLVERMTGNMASDVLLGSFLLRPAIAGSEQIGKGALGYVFYKGFDELNKGSATGYSDAADADAKAKRMEAPLTNETNATGLVFEQVRQGQSAADQQVPQGQDTAGQIADAKQQEALRARQASEAKAKAEQEARERAARDKAAKEGKAAPPPAGQAQTSANDPLGLSAFDQP</sequence>
<name>A0A8J7PJQ5_9BACT</name>
<dbReference type="Proteomes" id="UP000664277">
    <property type="component" value="Unassembled WGS sequence"/>
</dbReference>
<feature type="compositionally biased region" description="Basic and acidic residues" evidence="2">
    <location>
        <begin position="75"/>
        <end position="98"/>
    </location>
</feature>
<feature type="region of interest" description="Disordered" evidence="2">
    <location>
        <begin position="1560"/>
        <end position="1642"/>
    </location>
</feature>
<dbReference type="EMBL" id="JAFLCK010000023">
    <property type="protein sequence ID" value="MBN8661683.1"/>
    <property type="molecule type" value="Genomic_DNA"/>
</dbReference>
<feature type="region of interest" description="Disordered" evidence="2">
    <location>
        <begin position="1"/>
        <end position="112"/>
    </location>
</feature>
<organism evidence="3 4">
    <name type="scientific">Candidatus Obscuribacter phosphatis</name>
    <dbReference type="NCBI Taxonomy" id="1906157"/>
    <lineage>
        <taxon>Bacteria</taxon>
        <taxon>Bacillati</taxon>
        <taxon>Candidatus Melainabacteria</taxon>
        <taxon>Candidatus Obscuribacterales</taxon>
        <taxon>Candidatus Obscuribacteraceae</taxon>
        <taxon>Candidatus Obscuribacter</taxon>
    </lineage>
</organism>
<gene>
    <name evidence="3" type="ORF">J0M35_15055</name>
</gene>
<keyword evidence="1" id="KW-0175">Coiled coil</keyword>
<feature type="compositionally biased region" description="Basic and acidic residues" evidence="2">
    <location>
        <begin position="8"/>
        <end position="21"/>
    </location>
</feature>
<reference evidence="3" key="1">
    <citation type="submission" date="2021-02" db="EMBL/GenBank/DDBJ databases">
        <title>Genome-Resolved Metagenomics of a Microbial Community Performing Photosynthetic Biological Nutrient Removal.</title>
        <authorList>
            <person name="Mcdaniel E.A."/>
        </authorList>
    </citation>
    <scope>NUCLEOTIDE SEQUENCE</scope>
    <source>
        <strain evidence="3">UWPOB_OBS1</strain>
    </source>
</reference>
<accession>A0A8J7PJQ5</accession>
<evidence type="ECO:0000256" key="2">
    <source>
        <dbReference type="SAM" id="MobiDB-lite"/>
    </source>
</evidence>